<dbReference type="InterPro" id="IPR036259">
    <property type="entry name" value="MFS_trans_sf"/>
</dbReference>
<feature type="transmembrane region" description="Helical" evidence="5">
    <location>
        <begin position="137"/>
        <end position="160"/>
    </location>
</feature>
<evidence type="ECO:0000256" key="3">
    <source>
        <dbReference type="ARBA" id="ARBA00022989"/>
    </source>
</evidence>
<sequence>MRTGFVAAFTIAHFGLWVSLLAPIIITLQLRVQVLAPGHEAGVLSLVLAVGAILGLLVNPVVGRLSDRTVSRFGMRRPWLVAGALLAFAGALVMALVPTVPGLIGGWALAQIGFNTTLAVLLALLPDHVAAERRGLVSGLLGLGQGLAAVVAAGIAGSVAHASLTAGFLIPAVIGLTCGLGVVFVLHDRRLSPGERPAWSLAEIARAYTFSPRRHPDFGWALLSRFAIFMATAAVLNYQLFFLVARLGLDSGAAAGVVAAGTGAQTACVIVASGTSGWLSDRLRRRRVFVVASALSCAAGLLVLATATALPGYFAAMILLGLGQGVYFSVDLALITDVLPDREHDAAKDLGVVNVANLLPQSLAPAVAPLLLALGGYPALFVAGAAWAVISAVSVLPIRGTR</sequence>
<dbReference type="CDD" id="cd06174">
    <property type="entry name" value="MFS"/>
    <property type="match status" value="1"/>
</dbReference>
<accession>A0ABQ3WQS8</accession>
<protein>
    <submittedName>
        <fullName evidence="7">MFS transporter</fullName>
    </submittedName>
</protein>
<keyword evidence="2 5" id="KW-0812">Transmembrane</keyword>
<evidence type="ECO:0000256" key="4">
    <source>
        <dbReference type="ARBA" id="ARBA00023136"/>
    </source>
</evidence>
<evidence type="ECO:0000259" key="6">
    <source>
        <dbReference type="PROSITE" id="PS50850"/>
    </source>
</evidence>
<keyword evidence="3 5" id="KW-1133">Transmembrane helix</keyword>
<dbReference type="SUPFAM" id="SSF103473">
    <property type="entry name" value="MFS general substrate transporter"/>
    <property type="match status" value="1"/>
</dbReference>
<evidence type="ECO:0000256" key="5">
    <source>
        <dbReference type="SAM" id="Phobius"/>
    </source>
</evidence>
<name>A0ABQ3WQS8_9ACTN</name>
<proteinExistence type="predicted"/>
<reference evidence="7" key="1">
    <citation type="submission" date="2021-01" db="EMBL/GenBank/DDBJ databases">
        <title>Whole genome shotgun sequence of Actinoplanes capillaceus NBRC 16408.</title>
        <authorList>
            <person name="Komaki H."/>
            <person name="Tamura T."/>
        </authorList>
    </citation>
    <scope>NUCLEOTIDE SEQUENCE [LARGE SCALE GENOMIC DNA]</scope>
    <source>
        <strain evidence="7">NBRC 16408</strain>
    </source>
</reference>
<feature type="transmembrane region" description="Helical" evidence="5">
    <location>
        <begin position="79"/>
        <end position="98"/>
    </location>
</feature>
<feature type="transmembrane region" description="Helical" evidence="5">
    <location>
        <begin position="104"/>
        <end position="125"/>
    </location>
</feature>
<dbReference type="RefSeq" id="WP_204298797.1">
    <property type="nucleotide sequence ID" value="NZ_BAAAGQ010000027.1"/>
</dbReference>
<keyword evidence="4 5" id="KW-0472">Membrane</keyword>
<dbReference type="Gene3D" id="1.20.1250.20">
    <property type="entry name" value="MFS general substrate transporter like domains"/>
    <property type="match status" value="1"/>
</dbReference>
<feature type="transmembrane region" description="Helical" evidence="5">
    <location>
        <begin position="7"/>
        <end position="29"/>
    </location>
</feature>
<feature type="transmembrane region" description="Helical" evidence="5">
    <location>
        <begin position="288"/>
        <end position="307"/>
    </location>
</feature>
<dbReference type="InterPro" id="IPR020846">
    <property type="entry name" value="MFS_dom"/>
</dbReference>
<evidence type="ECO:0000256" key="2">
    <source>
        <dbReference type="ARBA" id="ARBA00022692"/>
    </source>
</evidence>
<gene>
    <name evidence="7" type="ORF">Aca07nite_58950</name>
</gene>
<feature type="transmembrane region" description="Helical" evidence="5">
    <location>
        <begin position="218"/>
        <end position="241"/>
    </location>
</feature>
<dbReference type="EMBL" id="BOMF01000107">
    <property type="protein sequence ID" value="GID48620.1"/>
    <property type="molecule type" value="Genomic_DNA"/>
</dbReference>
<dbReference type="Pfam" id="PF07690">
    <property type="entry name" value="MFS_1"/>
    <property type="match status" value="1"/>
</dbReference>
<evidence type="ECO:0000313" key="7">
    <source>
        <dbReference type="EMBL" id="GID48620.1"/>
    </source>
</evidence>
<comment type="caution">
    <text evidence="7">The sequence shown here is derived from an EMBL/GenBank/DDBJ whole genome shotgun (WGS) entry which is preliminary data.</text>
</comment>
<dbReference type="PANTHER" id="PTHR23528">
    <property type="match status" value="1"/>
</dbReference>
<feature type="domain" description="Major facilitator superfamily (MFS) profile" evidence="6">
    <location>
        <begin position="3"/>
        <end position="402"/>
    </location>
</feature>
<feature type="transmembrane region" description="Helical" evidence="5">
    <location>
        <begin position="379"/>
        <end position="398"/>
    </location>
</feature>
<dbReference type="PANTHER" id="PTHR23528:SF1">
    <property type="entry name" value="MAJOR FACILITATOR SUPERFAMILY (MFS) PROFILE DOMAIN-CONTAINING PROTEIN"/>
    <property type="match status" value="1"/>
</dbReference>
<comment type="subcellular location">
    <subcellularLocation>
        <location evidence="1">Cell membrane</location>
        <topology evidence="1">Multi-pass membrane protein</topology>
    </subcellularLocation>
</comment>
<evidence type="ECO:0000256" key="1">
    <source>
        <dbReference type="ARBA" id="ARBA00004651"/>
    </source>
</evidence>
<feature type="transmembrane region" description="Helical" evidence="5">
    <location>
        <begin position="253"/>
        <end position="276"/>
    </location>
</feature>
<feature type="transmembrane region" description="Helical" evidence="5">
    <location>
        <begin position="166"/>
        <end position="186"/>
    </location>
</feature>
<dbReference type="PROSITE" id="PS50850">
    <property type="entry name" value="MFS"/>
    <property type="match status" value="1"/>
</dbReference>
<organism evidence="7">
    <name type="scientific">Actinoplanes campanulatus</name>
    <dbReference type="NCBI Taxonomy" id="113559"/>
    <lineage>
        <taxon>Bacteria</taxon>
        <taxon>Bacillati</taxon>
        <taxon>Actinomycetota</taxon>
        <taxon>Actinomycetes</taxon>
        <taxon>Micromonosporales</taxon>
        <taxon>Micromonosporaceae</taxon>
        <taxon>Actinoplanes</taxon>
    </lineage>
</organism>
<dbReference type="InterPro" id="IPR011701">
    <property type="entry name" value="MFS"/>
</dbReference>
<feature type="transmembrane region" description="Helical" evidence="5">
    <location>
        <begin position="41"/>
        <end position="58"/>
    </location>
</feature>